<keyword evidence="1" id="KW-0812">Transmembrane</keyword>
<gene>
    <name evidence="3" type="ORF">ACEZDJ_23700</name>
</gene>
<keyword evidence="1" id="KW-1133">Transmembrane helix</keyword>
<feature type="signal peptide" evidence="2">
    <location>
        <begin position="1"/>
        <end position="34"/>
    </location>
</feature>
<sequence length="363" mass="37634">MYHRRPLTPRLLRVLLAALLAVGGLLLGAGTAPAAAPAAAPAGAPAFAPAADNGSWAVYPVPASKAKNALPDREYFYLEAAPGASVSDTVSVFNTSAAPITFQLYGADAYNTPRDGGFALRAADQPQLGVGAWAHLKVNRLTVPAHHRADIPFTITVPKGAEPGDHPGAIVALDTATVGTSSNGKVAVGIKRAVGARVYLRVSGPAVPAVSLQDVSVSRKAPLVPGIGSSSATVHYTLVNRGNTTVHPTLALKASGWFGGTVLNSVPKDLGIDLLPGQSVTLTAPWPHPPQFDHVSLKLSIAGTDISATAGTSFFAVPWFLVGLVLLLIVLLVGARRLRSRRRRAQRGGGSWRRGRVRVEAAA</sequence>
<keyword evidence="1" id="KW-0472">Membrane</keyword>
<feature type="chain" id="PRO_5045612560" evidence="2">
    <location>
        <begin position="35"/>
        <end position="363"/>
    </location>
</feature>
<evidence type="ECO:0000313" key="3">
    <source>
        <dbReference type="EMBL" id="MFC1404302.1"/>
    </source>
</evidence>
<protein>
    <submittedName>
        <fullName evidence="3">WxL protein peptidoglycan domain-containing protein</fullName>
    </submittedName>
</protein>
<evidence type="ECO:0000256" key="2">
    <source>
        <dbReference type="SAM" id="SignalP"/>
    </source>
</evidence>
<keyword evidence="2" id="KW-0732">Signal</keyword>
<name>A0ABV6USA9_9ACTN</name>
<organism evidence="3 4">
    <name type="scientific">Streptacidiphilus cavernicola</name>
    <dbReference type="NCBI Taxonomy" id="3342716"/>
    <lineage>
        <taxon>Bacteria</taxon>
        <taxon>Bacillati</taxon>
        <taxon>Actinomycetota</taxon>
        <taxon>Actinomycetes</taxon>
        <taxon>Kitasatosporales</taxon>
        <taxon>Streptomycetaceae</taxon>
        <taxon>Streptacidiphilus</taxon>
    </lineage>
</organism>
<keyword evidence="4" id="KW-1185">Reference proteome</keyword>
<dbReference type="EMBL" id="JBHEZZ010000014">
    <property type="protein sequence ID" value="MFC1404302.1"/>
    <property type="molecule type" value="Genomic_DNA"/>
</dbReference>
<dbReference type="RefSeq" id="WP_157624089.1">
    <property type="nucleotide sequence ID" value="NZ_JBHEZZ010000014.1"/>
</dbReference>
<reference evidence="3 4" key="1">
    <citation type="submission" date="2024-09" db="EMBL/GenBank/DDBJ databases">
        <authorList>
            <person name="Lee S.D."/>
        </authorList>
    </citation>
    <scope>NUCLEOTIDE SEQUENCE [LARGE SCALE GENOMIC DNA]</scope>
    <source>
        <strain evidence="3 4">N1-5</strain>
    </source>
</reference>
<evidence type="ECO:0000313" key="4">
    <source>
        <dbReference type="Proteomes" id="UP001592528"/>
    </source>
</evidence>
<evidence type="ECO:0000256" key="1">
    <source>
        <dbReference type="SAM" id="Phobius"/>
    </source>
</evidence>
<proteinExistence type="predicted"/>
<feature type="transmembrane region" description="Helical" evidence="1">
    <location>
        <begin position="314"/>
        <end position="335"/>
    </location>
</feature>
<accession>A0ABV6USA9</accession>
<comment type="caution">
    <text evidence="3">The sequence shown here is derived from an EMBL/GenBank/DDBJ whole genome shotgun (WGS) entry which is preliminary data.</text>
</comment>
<dbReference type="Proteomes" id="UP001592528">
    <property type="component" value="Unassembled WGS sequence"/>
</dbReference>